<protein>
    <submittedName>
        <fullName evidence="1">Uncharacterized protein</fullName>
    </submittedName>
</protein>
<proteinExistence type="predicted"/>
<name>A0A2H0DXU8_9BACT</name>
<organism evidence="1 2">
    <name type="scientific">Candidatus Campbellbacteria bacterium CG22_combo_CG10-13_8_21_14_all_43_18</name>
    <dbReference type="NCBI Taxonomy" id="1974530"/>
    <lineage>
        <taxon>Bacteria</taxon>
        <taxon>Candidatus Campbelliibacteriota</taxon>
    </lineage>
</organism>
<dbReference type="AlphaFoldDB" id="A0A2H0DXU8"/>
<accession>A0A2H0DXU8</accession>
<sequence length="238" mass="27330">MKEASLFSWLDFGAELGKLFRLYWGSLRSSNAPQERVRLLSAFSDSLYEMSETANGRFLRRKPSTWVWAFLRAFCYYRMEAVSDVMWRLSRERGVKLEPWQFYVRARIKRKKGRLVDAALLTRIALHASPPRLSAYALFSACMIEDTLILDGARKNEWAFLKAHQLVTEIVPLFRDTEPEQAILALLVLSGISLRVGHPVSAGAYLDSAREIERKHNLSRAELLRPLEEKLRAAGVLD</sequence>
<comment type="caution">
    <text evidence="1">The sequence shown here is derived from an EMBL/GenBank/DDBJ whole genome shotgun (WGS) entry which is preliminary data.</text>
</comment>
<dbReference type="Proteomes" id="UP000231276">
    <property type="component" value="Unassembled WGS sequence"/>
</dbReference>
<dbReference type="EMBL" id="PCTS01000029">
    <property type="protein sequence ID" value="PIP86420.1"/>
    <property type="molecule type" value="Genomic_DNA"/>
</dbReference>
<evidence type="ECO:0000313" key="1">
    <source>
        <dbReference type="EMBL" id="PIP86420.1"/>
    </source>
</evidence>
<gene>
    <name evidence="1" type="ORF">COW82_02070</name>
</gene>
<reference evidence="1 2" key="1">
    <citation type="submission" date="2017-09" db="EMBL/GenBank/DDBJ databases">
        <title>Depth-based differentiation of microbial function through sediment-hosted aquifers and enrichment of novel symbionts in the deep terrestrial subsurface.</title>
        <authorList>
            <person name="Probst A.J."/>
            <person name="Ladd B."/>
            <person name="Jarett J.K."/>
            <person name="Geller-Mcgrath D.E."/>
            <person name="Sieber C.M."/>
            <person name="Emerson J.B."/>
            <person name="Anantharaman K."/>
            <person name="Thomas B.C."/>
            <person name="Malmstrom R."/>
            <person name="Stieglmeier M."/>
            <person name="Klingl A."/>
            <person name="Woyke T."/>
            <person name="Ryan C.M."/>
            <person name="Banfield J.F."/>
        </authorList>
    </citation>
    <scope>NUCLEOTIDE SEQUENCE [LARGE SCALE GENOMIC DNA]</scope>
    <source>
        <strain evidence="1">CG22_combo_CG10-13_8_21_14_all_43_18</strain>
    </source>
</reference>
<evidence type="ECO:0000313" key="2">
    <source>
        <dbReference type="Proteomes" id="UP000231276"/>
    </source>
</evidence>